<proteinExistence type="predicted"/>
<organism evidence="1 2">
    <name type="scientific">Teratosphaeria destructans</name>
    <dbReference type="NCBI Taxonomy" id="418781"/>
    <lineage>
        <taxon>Eukaryota</taxon>
        <taxon>Fungi</taxon>
        <taxon>Dikarya</taxon>
        <taxon>Ascomycota</taxon>
        <taxon>Pezizomycotina</taxon>
        <taxon>Dothideomycetes</taxon>
        <taxon>Dothideomycetidae</taxon>
        <taxon>Mycosphaerellales</taxon>
        <taxon>Teratosphaeriaceae</taxon>
        <taxon>Teratosphaeria</taxon>
    </lineage>
</organism>
<name>A0A9W7SZ87_9PEZI</name>
<dbReference type="AlphaFoldDB" id="A0A9W7SZ87"/>
<reference evidence="1 2" key="1">
    <citation type="journal article" date="2018" name="IMA Fungus">
        <title>IMA Genome-F 10: Nine draft genome sequences of Claviceps purpurea s.lat., including C. arundinis, C. humidiphila, and C. cf. spartinae, pseudomolecules for the pitch canker pathogen Fusarium circinatum, draft genome of Davidsoniella eucalypti, Grosmannia galeiformis, Quambalaria eucalypti, and Teratosphaeria destructans.</title>
        <authorList>
            <person name="Wingfield B.D."/>
            <person name="Liu M."/>
            <person name="Nguyen H.D."/>
            <person name="Lane F.A."/>
            <person name="Morgan S.W."/>
            <person name="De Vos L."/>
            <person name="Wilken P.M."/>
            <person name="Duong T.A."/>
            <person name="Aylward J."/>
            <person name="Coetzee M.P."/>
            <person name="Dadej K."/>
            <person name="De Beer Z.W."/>
            <person name="Findlay W."/>
            <person name="Havenga M."/>
            <person name="Kolarik M."/>
            <person name="Menzies J.G."/>
            <person name="Naidoo K."/>
            <person name="Pochopski O."/>
            <person name="Shoukouhi P."/>
            <person name="Santana Q.C."/>
            <person name="Seifert K.A."/>
            <person name="Soal N."/>
            <person name="Steenkamp E.T."/>
            <person name="Tatham C.T."/>
            <person name="van der Nest M.A."/>
            <person name="Wingfield M.J."/>
        </authorList>
    </citation>
    <scope>NUCLEOTIDE SEQUENCE [LARGE SCALE GENOMIC DNA]</scope>
    <source>
        <strain evidence="1">CMW44962</strain>
    </source>
</reference>
<accession>A0A9W7SZ87</accession>
<sequence>MPQNVIFPLDCFMPTRWEHKLSRDNEGSTEFIIRGGPLTDPDGVPIEHDGEFTKALVRNLDNFVTKLVTDLVDTASINTSHDDQHFEQKPA</sequence>
<protein>
    <submittedName>
        <fullName evidence="1">Uncharacterized protein</fullName>
    </submittedName>
</protein>
<evidence type="ECO:0000313" key="1">
    <source>
        <dbReference type="EMBL" id="KAH9843299.1"/>
    </source>
</evidence>
<gene>
    <name evidence="1" type="ORF">Tdes44962_MAKER07556</name>
</gene>
<comment type="caution">
    <text evidence="1">The sequence shown here is derived from an EMBL/GenBank/DDBJ whole genome shotgun (WGS) entry which is preliminary data.</text>
</comment>
<evidence type="ECO:0000313" key="2">
    <source>
        <dbReference type="Proteomes" id="UP001138500"/>
    </source>
</evidence>
<dbReference type="OrthoDB" id="3930286at2759"/>
<dbReference type="Proteomes" id="UP001138500">
    <property type="component" value="Unassembled WGS sequence"/>
</dbReference>
<keyword evidence="2" id="KW-1185">Reference proteome</keyword>
<dbReference type="EMBL" id="RIBY02000402">
    <property type="protein sequence ID" value="KAH9843299.1"/>
    <property type="molecule type" value="Genomic_DNA"/>
</dbReference>
<reference evidence="1 2" key="2">
    <citation type="journal article" date="2021" name="Curr. Genet.">
        <title>Genetic response to nitrogen starvation in the aggressive Eucalyptus foliar pathogen Teratosphaeria destructans.</title>
        <authorList>
            <person name="Havenga M."/>
            <person name="Wingfield B.D."/>
            <person name="Wingfield M.J."/>
            <person name="Dreyer L.L."/>
            <person name="Roets F."/>
            <person name="Aylward J."/>
        </authorList>
    </citation>
    <scope>NUCLEOTIDE SEQUENCE [LARGE SCALE GENOMIC DNA]</scope>
    <source>
        <strain evidence="1">CMW44962</strain>
    </source>
</reference>